<dbReference type="Pfam" id="PF24836">
    <property type="entry name" value="NQRA_2nd"/>
    <property type="match status" value="1"/>
</dbReference>
<dbReference type="GO" id="GO:0016655">
    <property type="term" value="F:oxidoreductase activity, acting on NAD(P)H, quinone or similar compound as acceptor"/>
    <property type="evidence" value="ECO:0007669"/>
    <property type="project" value="UniProtKB-UniRule"/>
</dbReference>
<keyword evidence="7 8" id="KW-0739">Sodium transport</keyword>
<dbReference type="InterPro" id="IPR022615">
    <property type="entry name" value="NqrA_C_domain"/>
</dbReference>
<feature type="domain" description="NqrA N-terminal barrel-sandwich hybrid" evidence="9">
    <location>
        <begin position="6"/>
        <end position="98"/>
    </location>
</feature>
<evidence type="ECO:0000256" key="7">
    <source>
        <dbReference type="ARBA" id="ARBA00023201"/>
    </source>
</evidence>
<evidence type="ECO:0000313" key="13">
    <source>
        <dbReference type="Proteomes" id="UP000319852"/>
    </source>
</evidence>
<name>A0A517MW45_9BACT</name>
<comment type="similarity">
    <text evidence="8">Belongs to the NqrA family.</text>
</comment>
<dbReference type="Proteomes" id="UP000319852">
    <property type="component" value="Chromosome"/>
</dbReference>
<keyword evidence="6 8" id="KW-0830">Ubiquinone</keyword>
<dbReference type="KEGG" id="amob:HG15A2_23060"/>
<dbReference type="InterPro" id="IPR056147">
    <property type="entry name" value="NQRA_N"/>
</dbReference>
<proteinExistence type="inferred from homology"/>
<dbReference type="EC" id="7.2.1.1" evidence="8"/>
<evidence type="ECO:0000259" key="11">
    <source>
        <dbReference type="Pfam" id="PF24836"/>
    </source>
</evidence>
<dbReference type="OrthoDB" id="9774536at2"/>
<keyword evidence="12" id="KW-0560">Oxidoreductase</keyword>
<evidence type="ECO:0000256" key="8">
    <source>
        <dbReference type="HAMAP-Rule" id="MF_00425"/>
    </source>
</evidence>
<dbReference type="RefSeq" id="WP_145060304.1">
    <property type="nucleotide sequence ID" value="NZ_CP036263.1"/>
</dbReference>
<evidence type="ECO:0000256" key="3">
    <source>
        <dbReference type="ARBA" id="ARBA00023027"/>
    </source>
</evidence>
<feature type="domain" description="NqrA second alpha/beta" evidence="11">
    <location>
        <begin position="121"/>
        <end position="265"/>
    </location>
</feature>
<keyword evidence="4 8" id="KW-0915">Sodium</keyword>
<evidence type="ECO:0000259" key="10">
    <source>
        <dbReference type="Pfam" id="PF11973"/>
    </source>
</evidence>
<dbReference type="InterPro" id="IPR008703">
    <property type="entry name" value="NqrA"/>
</dbReference>
<keyword evidence="1 8" id="KW-0813">Transport</keyword>
<keyword evidence="13" id="KW-1185">Reference proteome</keyword>
<keyword evidence="5 8" id="KW-0406">Ion transport</keyword>
<dbReference type="NCBIfam" id="NF003759">
    <property type="entry name" value="PRK05352.1-2"/>
    <property type="match status" value="1"/>
</dbReference>
<dbReference type="PANTHER" id="PTHR37839">
    <property type="entry name" value="NA(+)-TRANSLOCATING NADH-QUINONE REDUCTASE SUBUNIT A"/>
    <property type="match status" value="1"/>
</dbReference>
<dbReference type="PANTHER" id="PTHR37839:SF1">
    <property type="entry name" value="NA(+)-TRANSLOCATING NADH-QUINONE REDUCTASE SUBUNIT A"/>
    <property type="match status" value="1"/>
</dbReference>
<accession>A0A517MW45</accession>
<dbReference type="Pfam" id="PF11973">
    <property type="entry name" value="NQRA_SLBB"/>
    <property type="match status" value="1"/>
</dbReference>
<evidence type="ECO:0000313" key="12">
    <source>
        <dbReference type="EMBL" id="QDS99017.1"/>
    </source>
</evidence>
<dbReference type="InterPro" id="IPR056148">
    <property type="entry name" value="NQRA_2nd"/>
</dbReference>
<protein>
    <recommendedName>
        <fullName evidence="8">Na(+)-translocating NADH-quinone reductase subunit A</fullName>
        <shortName evidence="8">Na(+)-NQR subunit A</shortName>
        <shortName evidence="8">Na(+)-translocating NQR subunit A</shortName>
        <ecNumber evidence="8">7.2.1.1</ecNumber>
    </recommendedName>
    <alternativeName>
        <fullName evidence="8">NQR complex subunit A</fullName>
    </alternativeName>
    <alternativeName>
        <fullName evidence="8">NQR-1 subunit A</fullName>
    </alternativeName>
</protein>
<evidence type="ECO:0000256" key="6">
    <source>
        <dbReference type="ARBA" id="ARBA00023075"/>
    </source>
</evidence>
<keyword evidence="3 8" id="KW-0520">NAD</keyword>
<gene>
    <name evidence="8 12" type="primary">nqrA</name>
    <name evidence="12" type="ORF">HG15A2_23060</name>
</gene>
<dbReference type="NCBIfam" id="TIGR01936">
    <property type="entry name" value="nqrA"/>
    <property type="match status" value="1"/>
</dbReference>
<dbReference type="AlphaFoldDB" id="A0A517MW45"/>
<dbReference type="EMBL" id="CP036263">
    <property type="protein sequence ID" value="QDS99017.1"/>
    <property type="molecule type" value="Genomic_DNA"/>
</dbReference>
<organism evidence="12 13">
    <name type="scientific">Adhaeretor mobilis</name>
    <dbReference type="NCBI Taxonomy" id="1930276"/>
    <lineage>
        <taxon>Bacteria</taxon>
        <taxon>Pseudomonadati</taxon>
        <taxon>Planctomycetota</taxon>
        <taxon>Planctomycetia</taxon>
        <taxon>Pirellulales</taxon>
        <taxon>Lacipirellulaceae</taxon>
        <taxon>Adhaeretor</taxon>
    </lineage>
</organism>
<comment type="subunit">
    <text evidence="8">Composed of six subunits; NqrA, NqrB, NqrC, NqrD, NqrE and NqrF.</text>
</comment>
<evidence type="ECO:0000256" key="4">
    <source>
        <dbReference type="ARBA" id="ARBA00023053"/>
    </source>
</evidence>
<feature type="domain" description="Na(+)-translocating NADH-quinone reductase subunit A C-terminal" evidence="10">
    <location>
        <begin position="270"/>
        <end position="322"/>
    </location>
</feature>
<evidence type="ECO:0000259" key="9">
    <source>
        <dbReference type="Pfam" id="PF05896"/>
    </source>
</evidence>
<evidence type="ECO:0000256" key="1">
    <source>
        <dbReference type="ARBA" id="ARBA00022448"/>
    </source>
</evidence>
<dbReference type="GO" id="GO:0006814">
    <property type="term" value="P:sodium ion transport"/>
    <property type="evidence" value="ECO:0007669"/>
    <property type="project" value="UniProtKB-UniRule"/>
</dbReference>
<dbReference type="HAMAP" id="MF_00425">
    <property type="entry name" value="NqrA"/>
    <property type="match status" value="1"/>
</dbReference>
<sequence>MTTVTRIEKGLDLPIAGEPEQTISDGPTITQVALLGDDYVGMKPTMAVAEGDRVKLGQIVFEDKKQPGVKFTAPAAGKVVAINRGAKRKFESLVIEVDGDGASETSQVTFPTFPDHNLARLERDKVRDQLVAAGLWTALRTRPYNKTPAIDGIPHSLFITAMDTNPLAADPAVMLAKYPAEFIAGIEALSALTDGKTYVCRRAGSEIPGESKVAAEFHAFDGPHPAGLAGTHIHLLDPVDRNKVVWHIGYQDVVAAGHLFLHGKIFTERTIAIAGPVAKNPRLVRTRLGASLAELTAGEVELPGDQQVRVISGSVLSGRTATSPANYLGRFANQVALLAEGNQREFVGWMLPGEEKFSIRRIFSSAWTGGEGKRFRFTTNTGGSQRAIVPIGMYEQVMPLDLIATPLLKSLIVEDTENAQQLGALELAEEDLGLCTFVCPGKYEYGPILRENLTRIEHEG</sequence>
<keyword evidence="2 8" id="KW-1278">Translocase</keyword>
<evidence type="ECO:0000256" key="2">
    <source>
        <dbReference type="ARBA" id="ARBA00022967"/>
    </source>
</evidence>
<comment type="catalytic activity">
    <reaction evidence="8">
        <text>a ubiquinone + n Na(+)(in) + NADH + H(+) = a ubiquinol + n Na(+)(out) + NAD(+)</text>
        <dbReference type="Rhea" id="RHEA:47748"/>
        <dbReference type="Rhea" id="RHEA-COMP:9565"/>
        <dbReference type="Rhea" id="RHEA-COMP:9566"/>
        <dbReference type="ChEBI" id="CHEBI:15378"/>
        <dbReference type="ChEBI" id="CHEBI:16389"/>
        <dbReference type="ChEBI" id="CHEBI:17976"/>
        <dbReference type="ChEBI" id="CHEBI:29101"/>
        <dbReference type="ChEBI" id="CHEBI:57540"/>
        <dbReference type="ChEBI" id="CHEBI:57945"/>
        <dbReference type="EC" id="7.2.1.1"/>
    </reaction>
</comment>
<dbReference type="Pfam" id="PF05896">
    <property type="entry name" value="NQRA_N"/>
    <property type="match status" value="1"/>
</dbReference>
<evidence type="ECO:0000256" key="5">
    <source>
        <dbReference type="ARBA" id="ARBA00023065"/>
    </source>
</evidence>
<comment type="function">
    <text evidence="8">NQR complex catalyzes the reduction of ubiquinone-1 to ubiquinol by two successive reactions, coupled with the transport of Na(+) ions from the cytoplasm to the periplasm. NqrA to NqrE are probably involved in the second step, the conversion of ubisemiquinone to ubiquinol.</text>
</comment>
<reference evidence="12 13" key="1">
    <citation type="submission" date="2019-02" db="EMBL/GenBank/DDBJ databases">
        <title>Deep-cultivation of Planctomycetes and their phenomic and genomic characterization uncovers novel biology.</title>
        <authorList>
            <person name="Wiegand S."/>
            <person name="Jogler M."/>
            <person name="Boedeker C."/>
            <person name="Pinto D."/>
            <person name="Vollmers J."/>
            <person name="Rivas-Marin E."/>
            <person name="Kohn T."/>
            <person name="Peeters S.H."/>
            <person name="Heuer A."/>
            <person name="Rast P."/>
            <person name="Oberbeckmann S."/>
            <person name="Bunk B."/>
            <person name="Jeske O."/>
            <person name="Meyerdierks A."/>
            <person name="Storesund J.E."/>
            <person name="Kallscheuer N."/>
            <person name="Luecker S."/>
            <person name="Lage O.M."/>
            <person name="Pohl T."/>
            <person name="Merkel B.J."/>
            <person name="Hornburger P."/>
            <person name="Mueller R.-W."/>
            <person name="Bruemmer F."/>
            <person name="Labrenz M."/>
            <person name="Spormann A.M."/>
            <person name="Op den Camp H."/>
            <person name="Overmann J."/>
            <person name="Amann R."/>
            <person name="Jetten M.S.M."/>
            <person name="Mascher T."/>
            <person name="Medema M.H."/>
            <person name="Devos D.P."/>
            <person name="Kaster A.-K."/>
            <person name="Ovreas L."/>
            <person name="Rohde M."/>
            <person name="Galperin M.Y."/>
            <person name="Jogler C."/>
        </authorList>
    </citation>
    <scope>NUCLEOTIDE SEQUENCE [LARGE SCALE GENOMIC DNA]</scope>
    <source>
        <strain evidence="12 13">HG15A2</strain>
    </source>
</reference>